<sequence length="80" mass="8888">MRGEWQQPFMCSSGAGHEDVCDNDNSATGFRFALKANVVKPDRPLPGRSLISLPRGNEIKAMANTVPTDRAYTYQIYVLI</sequence>
<proteinExistence type="predicted"/>
<gene>
    <name evidence="1" type="ORF">SBAD_LOCUS1726</name>
</gene>
<dbReference type="Proteomes" id="UP000270296">
    <property type="component" value="Unassembled WGS sequence"/>
</dbReference>
<organism evidence="3">
    <name type="scientific">Soboliphyme baturini</name>
    <dbReference type="NCBI Taxonomy" id="241478"/>
    <lineage>
        <taxon>Eukaryota</taxon>
        <taxon>Metazoa</taxon>
        <taxon>Ecdysozoa</taxon>
        <taxon>Nematoda</taxon>
        <taxon>Enoplea</taxon>
        <taxon>Dorylaimia</taxon>
        <taxon>Dioctophymatida</taxon>
        <taxon>Dioctophymatoidea</taxon>
        <taxon>Soboliphymatidae</taxon>
        <taxon>Soboliphyme</taxon>
    </lineage>
</organism>
<reference evidence="1 2" key="2">
    <citation type="submission" date="2018-11" db="EMBL/GenBank/DDBJ databases">
        <authorList>
            <consortium name="Pathogen Informatics"/>
        </authorList>
    </citation>
    <scope>NUCLEOTIDE SEQUENCE [LARGE SCALE GENOMIC DNA]</scope>
</reference>
<evidence type="ECO:0000313" key="2">
    <source>
        <dbReference type="Proteomes" id="UP000270296"/>
    </source>
</evidence>
<keyword evidence="2" id="KW-1185">Reference proteome</keyword>
<protein>
    <submittedName>
        <fullName evidence="3">Ephrin RBD domain-containing protein</fullName>
    </submittedName>
</protein>
<reference evidence="3" key="1">
    <citation type="submission" date="2016-06" db="UniProtKB">
        <authorList>
            <consortium name="WormBaseParasite"/>
        </authorList>
    </citation>
    <scope>IDENTIFICATION</scope>
</reference>
<evidence type="ECO:0000313" key="1">
    <source>
        <dbReference type="EMBL" id="VDO95298.1"/>
    </source>
</evidence>
<dbReference type="EMBL" id="UZAM01006929">
    <property type="protein sequence ID" value="VDO95298.1"/>
    <property type="molecule type" value="Genomic_DNA"/>
</dbReference>
<dbReference type="AlphaFoldDB" id="A0A183IDN2"/>
<accession>A0A183IDN2</accession>
<evidence type="ECO:0000313" key="3">
    <source>
        <dbReference type="WBParaSite" id="SBAD_0000181401-mRNA-1"/>
    </source>
</evidence>
<dbReference type="WBParaSite" id="SBAD_0000181401-mRNA-1">
    <property type="protein sequence ID" value="SBAD_0000181401-mRNA-1"/>
    <property type="gene ID" value="SBAD_0000181401"/>
</dbReference>
<name>A0A183IDN2_9BILA</name>